<dbReference type="AlphaFoldDB" id="A0A1P8WLI5"/>
<proteinExistence type="predicted"/>
<reference evidence="1 2" key="1">
    <citation type="journal article" date="2016" name="Front. Microbiol.">
        <title>Fuerstia marisgermanicae gen. nov., sp. nov., an Unusual Member of the Phylum Planctomycetes from the German Wadden Sea.</title>
        <authorList>
            <person name="Kohn T."/>
            <person name="Heuer A."/>
            <person name="Jogler M."/>
            <person name="Vollmers J."/>
            <person name="Boedeker C."/>
            <person name="Bunk B."/>
            <person name="Rast P."/>
            <person name="Borchert D."/>
            <person name="Glockner I."/>
            <person name="Freese H.M."/>
            <person name="Klenk H.P."/>
            <person name="Overmann J."/>
            <person name="Kaster A.K."/>
            <person name="Rohde M."/>
            <person name="Wiegand S."/>
            <person name="Jogler C."/>
        </authorList>
    </citation>
    <scope>NUCLEOTIDE SEQUENCE [LARGE SCALE GENOMIC DNA]</scope>
    <source>
        <strain evidence="1 2">NH11</strain>
    </source>
</reference>
<dbReference type="Proteomes" id="UP000187735">
    <property type="component" value="Chromosome"/>
</dbReference>
<dbReference type="KEGG" id="fmr:Fuma_04573"/>
<evidence type="ECO:0000313" key="2">
    <source>
        <dbReference type="Proteomes" id="UP000187735"/>
    </source>
</evidence>
<dbReference type="EMBL" id="CP017641">
    <property type="protein sequence ID" value="APZ94922.1"/>
    <property type="molecule type" value="Genomic_DNA"/>
</dbReference>
<gene>
    <name evidence="1" type="ORF">Fuma_04573</name>
</gene>
<organism evidence="1 2">
    <name type="scientific">Fuerstiella marisgermanici</name>
    <dbReference type="NCBI Taxonomy" id="1891926"/>
    <lineage>
        <taxon>Bacteria</taxon>
        <taxon>Pseudomonadati</taxon>
        <taxon>Planctomycetota</taxon>
        <taxon>Planctomycetia</taxon>
        <taxon>Planctomycetales</taxon>
        <taxon>Planctomycetaceae</taxon>
        <taxon>Fuerstiella</taxon>
    </lineage>
</organism>
<keyword evidence="2" id="KW-1185">Reference proteome</keyword>
<protein>
    <submittedName>
        <fullName evidence="1">Uncharacterized protein</fullName>
    </submittedName>
</protein>
<dbReference type="STRING" id="1891926.Fuma_04573"/>
<name>A0A1P8WLI5_9PLAN</name>
<accession>A0A1P8WLI5</accession>
<sequence>MRVSINNCGPLLAAANVPALLFGPGSCTAEVVSLTVVIDVLRIRKFILS</sequence>
<evidence type="ECO:0000313" key="1">
    <source>
        <dbReference type="EMBL" id="APZ94922.1"/>
    </source>
</evidence>